<sequence>MTDSGNVWVIGDVQGCGQPLQALLQHPDLTADPDARYWFAGDLVNRGPDSLGSLRTVMALGDRAVTVLGNHDLHLLAVAAGRKKFGKSDTIHAILDAPDAPELLDWLRHRSLAHYEYGHLMVHAGVLPAWTVAKTLALAGELEAALRGPNWKDTLERMYGNEPTGWKDDLAGSARMRVIVNALTRMRLCNSHGHMEFAHKGPPVKDGGLMPWFDVPGRAITDDTVIFGHWSALGLMIRPDAICLDTGCVWGRQLTALRLSDHKLVQIPCSQYQQPHQD</sequence>
<dbReference type="AlphaFoldDB" id="A0A410GDC8"/>
<evidence type="ECO:0000256" key="4">
    <source>
        <dbReference type="ARBA" id="ARBA00022801"/>
    </source>
</evidence>
<evidence type="ECO:0000256" key="2">
    <source>
        <dbReference type="ARBA" id="ARBA00005419"/>
    </source>
</evidence>
<dbReference type="NCBIfam" id="TIGR00668">
    <property type="entry name" value="apaH"/>
    <property type="match status" value="1"/>
</dbReference>
<protein>
    <recommendedName>
        <fullName evidence="3">bis(5'-nucleosyl)-tetraphosphatase (symmetrical)</fullName>
        <ecNumber evidence="3">3.6.1.41</ecNumber>
    </recommendedName>
    <alternativeName>
        <fullName evidence="6">Ap4A hydrolase</fullName>
    </alternativeName>
    <alternativeName>
        <fullName evidence="5">Diadenosine 5',5'''-P1,P4-tetraphosphate pyrophosphohydrolase</fullName>
    </alternativeName>
    <alternativeName>
        <fullName evidence="7">Diadenosine tetraphosphatase</fullName>
    </alternativeName>
</protein>
<evidence type="ECO:0000256" key="8">
    <source>
        <dbReference type="ARBA" id="ARBA00049417"/>
    </source>
</evidence>
<dbReference type="OrthoDB" id="9807890at2"/>
<evidence type="ECO:0000256" key="6">
    <source>
        <dbReference type="ARBA" id="ARBA00032248"/>
    </source>
</evidence>
<dbReference type="SUPFAM" id="SSF56300">
    <property type="entry name" value="Metallo-dependent phosphatases"/>
    <property type="match status" value="1"/>
</dbReference>
<dbReference type="KEGG" id="pus:CKA81_10950"/>
<dbReference type="Gene3D" id="3.60.21.10">
    <property type="match status" value="1"/>
</dbReference>
<dbReference type="RefSeq" id="WP_128355300.1">
    <property type="nucleotide sequence ID" value="NZ_CP022987.1"/>
</dbReference>
<dbReference type="InterPro" id="IPR004843">
    <property type="entry name" value="Calcineurin-like_PHP"/>
</dbReference>
<dbReference type="InterPro" id="IPR004617">
    <property type="entry name" value="ApaH"/>
</dbReference>
<evidence type="ECO:0000256" key="1">
    <source>
        <dbReference type="ARBA" id="ARBA00003413"/>
    </source>
</evidence>
<dbReference type="PANTHER" id="PTHR40942">
    <property type="match status" value="1"/>
</dbReference>
<proteinExistence type="inferred from homology"/>
<dbReference type="EC" id="3.6.1.41" evidence="3"/>
<keyword evidence="4" id="KW-0378">Hydrolase</keyword>
<feature type="domain" description="Calcineurin-like phosphoesterase" evidence="9">
    <location>
        <begin position="6"/>
        <end position="88"/>
    </location>
</feature>
<gene>
    <name evidence="10" type="ORF">CKA81_10950</name>
</gene>
<dbReference type="PANTHER" id="PTHR40942:SF4">
    <property type="entry name" value="CYTOCHROME C5"/>
    <property type="match status" value="1"/>
</dbReference>
<evidence type="ECO:0000313" key="10">
    <source>
        <dbReference type="EMBL" id="QAA94290.1"/>
    </source>
</evidence>
<dbReference type="GO" id="GO:0008803">
    <property type="term" value="F:bis(5'-nucleosyl)-tetraphosphatase (symmetrical) activity"/>
    <property type="evidence" value="ECO:0007669"/>
    <property type="project" value="UniProtKB-EC"/>
</dbReference>
<dbReference type="Pfam" id="PF00149">
    <property type="entry name" value="Metallophos"/>
    <property type="match status" value="1"/>
</dbReference>
<dbReference type="InterPro" id="IPR029052">
    <property type="entry name" value="Metallo-depent_PP-like"/>
</dbReference>
<evidence type="ECO:0000256" key="3">
    <source>
        <dbReference type="ARBA" id="ARBA00012506"/>
    </source>
</evidence>
<dbReference type="EMBL" id="CP022987">
    <property type="protein sequence ID" value="QAA94290.1"/>
    <property type="molecule type" value="Genomic_DNA"/>
</dbReference>
<keyword evidence="11" id="KW-1185">Reference proteome</keyword>
<comment type="catalytic activity">
    <reaction evidence="8">
        <text>P(1),P(4)-bis(5'-adenosyl) tetraphosphate + H2O = 2 ADP + 2 H(+)</text>
        <dbReference type="Rhea" id="RHEA:24252"/>
        <dbReference type="ChEBI" id="CHEBI:15377"/>
        <dbReference type="ChEBI" id="CHEBI:15378"/>
        <dbReference type="ChEBI" id="CHEBI:58141"/>
        <dbReference type="ChEBI" id="CHEBI:456216"/>
        <dbReference type="EC" id="3.6.1.41"/>
    </reaction>
</comment>
<reference evidence="10 11" key="1">
    <citation type="submission" date="2017-08" db="EMBL/GenBank/DDBJ databases">
        <authorList>
            <person name="Park S.-J."/>
            <person name="Kim H."/>
        </authorList>
    </citation>
    <scope>NUCLEOTIDE SEQUENCE [LARGE SCALE GENOMIC DNA]</scope>
    <source>
        <strain evidence="11">ye3</strain>
    </source>
</reference>
<dbReference type="Proteomes" id="UP000283474">
    <property type="component" value="Chromosome"/>
</dbReference>
<comment type="similarity">
    <text evidence="2">Belongs to the Ap4A hydrolase family.</text>
</comment>
<evidence type="ECO:0000259" key="9">
    <source>
        <dbReference type="Pfam" id="PF00149"/>
    </source>
</evidence>
<dbReference type="PIRSF" id="PIRSF000903">
    <property type="entry name" value="B5n-ttraPtase_sm"/>
    <property type="match status" value="1"/>
</dbReference>
<name>A0A410GDC8_9BURK</name>
<evidence type="ECO:0000313" key="11">
    <source>
        <dbReference type="Proteomes" id="UP000283474"/>
    </source>
</evidence>
<dbReference type="NCBIfam" id="NF001204">
    <property type="entry name" value="PRK00166.1"/>
    <property type="match status" value="1"/>
</dbReference>
<dbReference type="CDD" id="cd07422">
    <property type="entry name" value="MPP_ApaH"/>
    <property type="match status" value="1"/>
</dbReference>
<accession>A0A410GDC8</accession>
<evidence type="ECO:0000256" key="5">
    <source>
        <dbReference type="ARBA" id="ARBA00031248"/>
    </source>
</evidence>
<evidence type="ECO:0000256" key="7">
    <source>
        <dbReference type="ARBA" id="ARBA00033210"/>
    </source>
</evidence>
<comment type="function">
    <text evidence="1">Hydrolyzes diadenosine 5',5'''-P1,P4-tetraphosphate to yield ADP.</text>
</comment>
<organism evidence="10 11">
    <name type="scientific">Pollutimonas thiosulfatoxidans</name>
    <dbReference type="NCBI Taxonomy" id="2028345"/>
    <lineage>
        <taxon>Bacteria</taxon>
        <taxon>Pseudomonadati</taxon>
        <taxon>Pseudomonadota</taxon>
        <taxon>Betaproteobacteria</taxon>
        <taxon>Burkholderiales</taxon>
        <taxon>Alcaligenaceae</taxon>
        <taxon>Pollutimonas</taxon>
    </lineage>
</organism>